<keyword evidence="2" id="KW-1185">Reference proteome</keyword>
<proteinExistence type="predicted"/>
<evidence type="ECO:0000313" key="2">
    <source>
        <dbReference type="Proteomes" id="UP000595437"/>
    </source>
</evidence>
<dbReference type="EMBL" id="CP045896">
    <property type="protein sequence ID" value="QQP49908.1"/>
    <property type="molecule type" value="Genomic_DNA"/>
</dbReference>
<gene>
    <name evidence="1" type="ORF">FKW44_010731</name>
</gene>
<name>A0A7T8HGZ9_CALRO</name>
<sequence>MQVDMGFRNTGVVQRSQCGDVYKLVDAHMTDSTEHNQGFSKLLAEMYNLETPAGQIFCGTHTTLGFSSA</sequence>
<dbReference type="Proteomes" id="UP000595437">
    <property type="component" value="Chromosome 7"/>
</dbReference>
<protein>
    <submittedName>
        <fullName evidence="1">Uncharacterized protein</fullName>
    </submittedName>
</protein>
<accession>A0A7T8HGZ9</accession>
<organism evidence="1 2">
    <name type="scientific">Caligus rogercresseyi</name>
    <name type="common">Sea louse</name>
    <dbReference type="NCBI Taxonomy" id="217165"/>
    <lineage>
        <taxon>Eukaryota</taxon>
        <taxon>Metazoa</taxon>
        <taxon>Ecdysozoa</taxon>
        <taxon>Arthropoda</taxon>
        <taxon>Crustacea</taxon>
        <taxon>Multicrustacea</taxon>
        <taxon>Hexanauplia</taxon>
        <taxon>Copepoda</taxon>
        <taxon>Siphonostomatoida</taxon>
        <taxon>Caligidae</taxon>
        <taxon>Caligus</taxon>
    </lineage>
</organism>
<evidence type="ECO:0000313" key="1">
    <source>
        <dbReference type="EMBL" id="QQP49908.1"/>
    </source>
</evidence>
<reference evidence="2" key="1">
    <citation type="submission" date="2021-01" db="EMBL/GenBank/DDBJ databases">
        <title>Caligus Genome Assembly.</title>
        <authorList>
            <person name="Gallardo-Escarate C."/>
        </authorList>
    </citation>
    <scope>NUCLEOTIDE SEQUENCE [LARGE SCALE GENOMIC DNA]</scope>
</reference>
<dbReference type="AlphaFoldDB" id="A0A7T8HGZ9"/>
<dbReference type="OrthoDB" id="10113300at2759"/>